<organism evidence="1 2">
    <name type="scientific">Vreelandella maris</name>
    <dbReference type="NCBI Taxonomy" id="2729617"/>
    <lineage>
        <taxon>Bacteria</taxon>
        <taxon>Pseudomonadati</taxon>
        <taxon>Pseudomonadota</taxon>
        <taxon>Gammaproteobacteria</taxon>
        <taxon>Oceanospirillales</taxon>
        <taxon>Halomonadaceae</taxon>
        <taxon>Vreelandella</taxon>
    </lineage>
</organism>
<evidence type="ECO:0000313" key="1">
    <source>
        <dbReference type="EMBL" id="NVF13751.1"/>
    </source>
</evidence>
<dbReference type="PANTHER" id="PTHR36154">
    <property type="entry name" value="DNA-BINDING TRANSCRIPTIONAL ACTIVATOR ALPA"/>
    <property type="match status" value="1"/>
</dbReference>
<proteinExistence type="predicted"/>
<comment type="caution">
    <text evidence="1">The sequence shown here is derived from an EMBL/GenBank/DDBJ whole genome shotgun (WGS) entry which is preliminary data.</text>
</comment>
<dbReference type="Gene3D" id="1.10.238.160">
    <property type="match status" value="1"/>
</dbReference>
<dbReference type="InterPro" id="IPR052931">
    <property type="entry name" value="Prophage_regulatory_activator"/>
</dbReference>
<keyword evidence="2" id="KW-1185">Reference proteome</keyword>
<protein>
    <submittedName>
        <fullName evidence="1">AlpA family phage regulatory protein</fullName>
    </submittedName>
</protein>
<dbReference type="SUPFAM" id="SSF46955">
    <property type="entry name" value="Putative DNA-binding domain"/>
    <property type="match status" value="1"/>
</dbReference>
<sequence length="68" mass="7890">MAILLKRPEVRKRTTLSDSSLYRLIENGEFPRPIQLNPNGRAVAWLENEVETWIEQRIEASRLQEGVA</sequence>
<dbReference type="InterPro" id="IPR009061">
    <property type="entry name" value="DNA-bd_dom_put_sf"/>
</dbReference>
<name>A0A7Y6RBE0_9GAMM</name>
<evidence type="ECO:0000313" key="2">
    <source>
        <dbReference type="Proteomes" id="UP000589984"/>
    </source>
</evidence>
<dbReference type="RefSeq" id="WP_176302822.1">
    <property type="nucleotide sequence ID" value="NZ_JABWCV010000005.1"/>
</dbReference>
<dbReference type="PANTHER" id="PTHR36154:SF1">
    <property type="entry name" value="DNA-BINDING TRANSCRIPTIONAL ACTIVATOR ALPA"/>
    <property type="match status" value="1"/>
</dbReference>
<gene>
    <name evidence="1" type="ORF">HUO07_06145</name>
</gene>
<reference evidence="1 2" key="1">
    <citation type="submission" date="2020-06" db="EMBL/GenBank/DDBJ databases">
        <title>Halomonas sp. QX-1 draft genome sequence.</title>
        <authorList>
            <person name="Qiu X."/>
        </authorList>
    </citation>
    <scope>NUCLEOTIDE SEQUENCE [LARGE SCALE GENOMIC DNA]</scope>
    <source>
        <strain evidence="1 2">QX-1</strain>
    </source>
</reference>
<dbReference type="Pfam" id="PF05930">
    <property type="entry name" value="Phage_AlpA"/>
    <property type="match status" value="1"/>
</dbReference>
<dbReference type="AlphaFoldDB" id="A0A7Y6RBE0"/>
<dbReference type="Proteomes" id="UP000589984">
    <property type="component" value="Unassembled WGS sequence"/>
</dbReference>
<dbReference type="InterPro" id="IPR010260">
    <property type="entry name" value="AlpA"/>
</dbReference>
<accession>A0A7Y6RBE0</accession>
<dbReference type="EMBL" id="JABWCV010000005">
    <property type="protein sequence ID" value="NVF13751.1"/>
    <property type="molecule type" value="Genomic_DNA"/>
</dbReference>